<dbReference type="PANTHER" id="PTHR32322:SF18">
    <property type="entry name" value="S-ADENOSYLMETHIONINE_S-ADENOSYLHOMOCYSTEINE TRANSPORTER"/>
    <property type="match status" value="1"/>
</dbReference>
<feature type="transmembrane region" description="Helical" evidence="6">
    <location>
        <begin position="241"/>
        <end position="261"/>
    </location>
</feature>
<feature type="transmembrane region" description="Helical" evidence="6">
    <location>
        <begin position="152"/>
        <end position="168"/>
    </location>
</feature>
<accession>A0A0G1CFZ2</accession>
<feature type="transmembrane region" description="Helical" evidence="6">
    <location>
        <begin position="9"/>
        <end position="27"/>
    </location>
</feature>
<evidence type="ECO:0000256" key="5">
    <source>
        <dbReference type="ARBA" id="ARBA00023136"/>
    </source>
</evidence>
<organism evidence="8 9">
    <name type="scientific">Candidatus Giovannonibacteria bacterium GW2011_GWF2_42_19</name>
    <dbReference type="NCBI Taxonomy" id="1618659"/>
    <lineage>
        <taxon>Bacteria</taxon>
        <taxon>Candidatus Giovannoniibacteriota</taxon>
    </lineage>
</organism>
<feature type="transmembrane region" description="Helical" evidence="6">
    <location>
        <begin position="180"/>
        <end position="203"/>
    </location>
</feature>
<evidence type="ECO:0000256" key="4">
    <source>
        <dbReference type="ARBA" id="ARBA00022989"/>
    </source>
</evidence>
<feature type="domain" description="EamA" evidence="7">
    <location>
        <begin position="8"/>
        <end position="144"/>
    </location>
</feature>
<proteinExistence type="predicted"/>
<evidence type="ECO:0000313" key="9">
    <source>
        <dbReference type="Proteomes" id="UP000034036"/>
    </source>
</evidence>
<evidence type="ECO:0000313" key="8">
    <source>
        <dbReference type="EMBL" id="KKS48493.1"/>
    </source>
</evidence>
<dbReference type="GO" id="GO:0005886">
    <property type="term" value="C:plasma membrane"/>
    <property type="evidence" value="ECO:0007669"/>
    <property type="project" value="UniProtKB-SubCell"/>
</dbReference>
<keyword evidence="4 6" id="KW-1133">Transmembrane helix</keyword>
<feature type="transmembrane region" description="Helical" evidence="6">
    <location>
        <begin position="39"/>
        <end position="60"/>
    </location>
</feature>
<dbReference type="PANTHER" id="PTHR32322">
    <property type="entry name" value="INNER MEMBRANE TRANSPORTER"/>
    <property type="match status" value="1"/>
</dbReference>
<keyword evidence="5 6" id="KW-0472">Membrane</keyword>
<feature type="transmembrane region" description="Helical" evidence="6">
    <location>
        <begin position="218"/>
        <end position="236"/>
    </location>
</feature>
<dbReference type="Proteomes" id="UP000034036">
    <property type="component" value="Unassembled WGS sequence"/>
</dbReference>
<comment type="subcellular location">
    <subcellularLocation>
        <location evidence="1">Cell membrane</location>
        <topology evidence="1">Multi-pass membrane protein</topology>
    </subcellularLocation>
</comment>
<dbReference type="InterPro" id="IPR000620">
    <property type="entry name" value="EamA_dom"/>
</dbReference>
<evidence type="ECO:0000256" key="2">
    <source>
        <dbReference type="ARBA" id="ARBA00022475"/>
    </source>
</evidence>
<keyword evidence="2" id="KW-1003">Cell membrane</keyword>
<dbReference type="AlphaFoldDB" id="A0A0G1CFZ2"/>
<feature type="transmembrane region" description="Helical" evidence="6">
    <location>
        <begin position="273"/>
        <end position="292"/>
    </location>
</feature>
<dbReference type="SUPFAM" id="SSF103481">
    <property type="entry name" value="Multidrug resistance efflux transporter EmrE"/>
    <property type="match status" value="2"/>
</dbReference>
<feature type="domain" description="EamA" evidence="7">
    <location>
        <begin position="154"/>
        <end position="289"/>
    </location>
</feature>
<evidence type="ECO:0000256" key="6">
    <source>
        <dbReference type="SAM" id="Phobius"/>
    </source>
</evidence>
<feature type="transmembrane region" description="Helical" evidence="6">
    <location>
        <begin position="104"/>
        <end position="122"/>
    </location>
</feature>
<keyword evidence="3 6" id="KW-0812">Transmembrane</keyword>
<evidence type="ECO:0000256" key="1">
    <source>
        <dbReference type="ARBA" id="ARBA00004651"/>
    </source>
</evidence>
<evidence type="ECO:0000256" key="3">
    <source>
        <dbReference type="ARBA" id="ARBA00022692"/>
    </source>
</evidence>
<comment type="caution">
    <text evidence="8">The sequence shown here is derived from an EMBL/GenBank/DDBJ whole genome shotgun (WGS) entry which is preliminary data.</text>
</comment>
<name>A0A0G1CFZ2_9BACT</name>
<dbReference type="InterPro" id="IPR050638">
    <property type="entry name" value="AA-Vitamin_Transporters"/>
</dbReference>
<feature type="transmembrane region" description="Helical" evidence="6">
    <location>
        <begin position="72"/>
        <end position="92"/>
    </location>
</feature>
<protein>
    <recommendedName>
        <fullName evidence="7">EamA domain-containing protein</fullName>
    </recommendedName>
</protein>
<sequence length="308" mass="33582">MQDKFNSKGIFLSFAAAIISGFAVFMNKFGVDLWQNSSIYTSAKNLTAALFLVCAFLLFKKMPELSGLTKKTWMKLITIGIIGGSVPFLLFFRGLLLIPATEAAFIQKTMFIWVAIFSYALLKEKLGKIQLAALAILSAGIYFLGAPAKWEFGTGAIMVFAATLLWAAENMTAKTVLKEISSVTAALARMFFGALALLSYLFLTGEMSGLIESSFNQWKWAFITGAVLFAYVWCWYGALKYAPASVVSSILVLAAPITAIIENLYSKGVFPTNIMLPIFIISIGAILISGIFNNLKVHGLHAQIDPAK</sequence>
<dbReference type="InterPro" id="IPR037185">
    <property type="entry name" value="EmrE-like"/>
</dbReference>
<reference evidence="8 9" key="1">
    <citation type="journal article" date="2015" name="Nature">
        <title>rRNA introns, odd ribosomes, and small enigmatic genomes across a large radiation of phyla.</title>
        <authorList>
            <person name="Brown C.T."/>
            <person name="Hug L.A."/>
            <person name="Thomas B.C."/>
            <person name="Sharon I."/>
            <person name="Castelle C.J."/>
            <person name="Singh A."/>
            <person name="Wilkins M.J."/>
            <person name="Williams K.H."/>
            <person name="Banfield J.F."/>
        </authorList>
    </citation>
    <scope>NUCLEOTIDE SEQUENCE [LARGE SCALE GENOMIC DNA]</scope>
</reference>
<dbReference type="STRING" id="1618659.UV11_C0008G0032"/>
<feature type="transmembrane region" description="Helical" evidence="6">
    <location>
        <begin position="129"/>
        <end position="146"/>
    </location>
</feature>
<dbReference type="EMBL" id="LCDF01000008">
    <property type="protein sequence ID" value="KKS48493.1"/>
    <property type="molecule type" value="Genomic_DNA"/>
</dbReference>
<evidence type="ECO:0000259" key="7">
    <source>
        <dbReference type="Pfam" id="PF00892"/>
    </source>
</evidence>
<gene>
    <name evidence="8" type="ORF">UV11_C0008G0032</name>
</gene>
<dbReference type="Pfam" id="PF00892">
    <property type="entry name" value="EamA"/>
    <property type="match status" value="2"/>
</dbReference>